<evidence type="ECO:0000313" key="2">
    <source>
        <dbReference type="EMBL" id="TWT31192.1"/>
    </source>
</evidence>
<evidence type="ECO:0000313" key="3">
    <source>
        <dbReference type="Proteomes" id="UP000316714"/>
    </source>
</evidence>
<gene>
    <name evidence="2" type="ORF">KOR34_45680</name>
</gene>
<sequence>MLTRTALINRSQAAALLALGCVLGPMLGCGDGHPYRVTPVRGSIAYEDGSLIPAEGITLRFESQEPPVNPKEHPRPGLVEVDVSSGEFGAPTTYDYQDGVVRGRHKVLVQVTGAQPGAPASGQALIPKGYGSAASTPLEVSSGDSPFEFRIPKP</sequence>
<dbReference type="EMBL" id="SIHJ01000004">
    <property type="protein sequence ID" value="TWT31192.1"/>
    <property type="molecule type" value="Genomic_DNA"/>
</dbReference>
<protein>
    <submittedName>
        <fullName evidence="2">Uncharacterized protein</fullName>
    </submittedName>
</protein>
<dbReference type="PROSITE" id="PS51257">
    <property type="entry name" value="PROKAR_LIPOPROTEIN"/>
    <property type="match status" value="1"/>
</dbReference>
<organism evidence="2 3">
    <name type="scientific">Posidoniimonas corsicana</name>
    <dbReference type="NCBI Taxonomy" id="1938618"/>
    <lineage>
        <taxon>Bacteria</taxon>
        <taxon>Pseudomonadati</taxon>
        <taxon>Planctomycetota</taxon>
        <taxon>Planctomycetia</taxon>
        <taxon>Pirellulales</taxon>
        <taxon>Lacipirellulaceae</taxon>
        <taxon>Posidoniimonas</taxon>
    </lineage>
</organism>
<feature type="compositionally biased region" description="Polar residues" evidence="1">
    <location>
        <begin position="133"/>
        <end position="144"/>
    </location>
</feature>
<keyword evidence="3" id="KW-1185">Reference proteome</keyword>
<comment type="caution">
    <text evidence="2">The sequence shown here is derived from an EMBL/GenBank/DDBJ whole genome shotgun (WGS) entry which is preliminary data.</text>
</comment>
<feature type="region of interest" description="Disordered" evidence="1">
    <location>
        <begin position="115"/>
        <end position="154"/>
    </location>
</feature>
<reference evidence="2 3" key="1">
    <citation type="submission" date="2019-02" db="EMBL/GenBank/DDBJ databases">
        <title>Deep-cultivation of Planctomycetes and their phenomic and genomic characterization uncovers novel biology.</title>
        <authorList>
            <person name="Wiegand S."/>
            <person name="Jogler M."/>
            <person name="Boedeker C."/>
            <person name="Pinto D."/>
            <person name="Vollmers J."/>
            <person name="Rivas-Marin E."/>
            <person name="Kohn T."/>
            <person name="Peeters S.H."/>
            <person name="Heuer A."/>
            <person name="Rast P."/>
            <person name="Oberbeckmann S."/>
            <person name="Bunk B."/>
            <person name="Jeske O."/>
            <person name="Meyerdierks A."/>
            <person name="Storesund J.E."/>
            <person name="Kallscheuer N."/>
            <person name="Luecker S."/>
            <person name="Lage O.M."/>
            <person name="Pohl T."/>
            <person name="Merkel B.J."/>
            <person name="Hornburger P."/>
            <person name="Mueller R.-W."/>
            <person name="Bruemmer F."/>
            <person name="Labrenz M."/>
            <person name="Spormann A.M."/>
            <person name="Op Den Camp H."/>
            <person name="Overmann J."/>
            <person name="Amann R."/>
            <person name="Jetten M.S.M."/>
            <person name="Mascher T."/>
            <person name="Medema M.H."/>
            <person name="Devos D.P."/>
            <person name="Kaster A.-K."/>
            <person name="Ovreas L."/>
            <person name="Rohde M."/>
            <person name="Galperin M.Y."/>
            <person name="Jogler C."/>
        </authorList>
    </citation>
    <scope>NUCLEOTIDE SEQUENCE [LARGE SCALE GENOMIC DNA]</scope>
    <source>
        <strain evidence="2 3">KOR34</strain>
    </source>
</reference>
<evidence type="ECO:0000256" key="1">
    <source>
        <dbReference type="SAM" id="MobiDB-lite"/>
    </source>
</evidence>
<dbReference type="Proteomes" id="UP000316714">
    <property type="component" value="Unassembled WGS sequence"/>
</dbReference>
<proteinExistence type="predicted"/>
<dbReference type="AlphaFoldDB" id="A0A5C5V0C2"/>
<feature type="compositionally biased region" description="Low complexity" evidence="1">
    <location>
        <begin position="115"/>
        <end position="124"/>
    </location>
</feature>
<accession>A0A5C5V0C2</accession>
<name>A0A5C5V0C2_9BACT</name>